<dbReference type="AlphaFoldDB" id="A0AAF1K9F3"/>
<dbReference type="KEGG" id="rtu:PR017_04940"/>
<evidence type="ECO:0000256" key="1">
    <source>
        <dbReference type="SAM" id="Coils"/>
    </source>
</evidence>
<dbReference type="EMBL" id="CP117255">
    <property type="protein sequence ID" value="WFR96481.1"/>
    <property type="molecule type" value="Genomic_DNA"/>
</dbReference>
<organism evidence="3 4">
    <name type="scientific">Rhizobium tumorigenes</name>
    <dbReference type="NCBI Taxonomy" id="2041385"/>
    <lineage>
        <taxon>Bacteria</taxon>
        <taxon>Pseudomonadati</taxon>
        <taxon>Pseudomonadota</taxon>
        <taxon>Alphaproteobacteria</taxon>
        <taxon>Hyphomicrobiales</taxon>
        <taxon>Rhizobiaceae</taxon>
        <taxon>Rhizobium/Agrobacterium group</taxon>
        <taxon>Rhizobium</taxon>
    </lineage>
</organism>
<dbReference type="Proteomes" id="UP000249499">
    <property type="component" value="Chromosome"/>
</dbReference>
<feature type="domain" description="YhaN AAA" evidence="2">
    <location>
        <begin position="1"/>
        <end position="208"/>
    </location>
</feature>
<keyword evidence="4" id="KW-1185">Reference proteome</keyword>
<feature type="coiled-coil region" evidence="1">
    <location>
        <begin position="208"/>
        <end position="242"/>
    </location>
</feature>
<sequence>MRFKSLEILRYGALTDRTLTFRPDARLHIIYGPNEAGKSSALAAISDLMFGFPTAAEYSFLHEANTLRVGAEIVSQGGQSLAFRRRRGRKNTLLSADAAEIALPEDALAAFIGSLNRDVFERAFGLNSDRLRRGAAAMLKGGGEIGSLLFSAASGLLGLTQLKQSLENEADLIFGPRKSKDRSFYQVLERHDEAKRAERDSELKSGDWKRLLADAADIEAQLAALQAERQETRHTLDRLTMLKTLEPVLAEIDAEQDRLAEFVDLAALPQAFATELAQALARRQAVDAAIRVADAEMDRIADDISATPVDEATREAAPAIMARHAETADYRSKTKDMQRVSGEIDEFDARLVQFARRLGLSDVAEVERVQPSDAELARIRRLTSEGIALQRDHSDVGQRLAEARDQSRRLEETAASGRLIDPKPYQEQMTVLQPDLSELSRLDAVAVQVERLEGDLEAATARMSPAIDDLERLLSVPLPDIAALAKQGDTLAEAEADSRDAANRLAALENEASEIVAKIAGMQHEGSIVTREEIAEARTTRDGVWQSFAAAPKSTKDDAEVVSQAIREADRLADLALANADRVSRHTQLRLRQAELEPQLEASRSESFTKDKALEATRKTYRQLFEPAGVKPLSPDRMIDWRRAVDALSRQRETLNDIRDELAELKRKEARLGPVLADLADATGYSATASLAPSALARGLSRHIEMIAERWTDSRSLEGKRAAARENIAGLEQRQSDINISIAKFEAAFANAALAIGLPEGTTVDMAEAAIEIWKSLPETLTERENRRRRVRGMQRDTTAFEHAVRDLVNAIAPDLKPLAPDAAAEALHERAVTANAGDQRRAALEKARQQAVWRLARCRSDLEEVEAELAALSMQVPGEHDLDALLARLEERRRLQSRLVESRARFVLQANGQDEANVRAGLSGFDRVVAELEIEQLATRDQTQLSRFADLNVRLAENQRHRQLLENGAGAELAVFQKYAAEAEAKALAREWLVLKLASSLLASSMETYRERQADPVMRRAGELFSVLTGGRFSRLVQLYDDRDELQLQAERTGGEKVPLDGLSEGTGDQLYLALRLAFLEDYSARNEPAPLIVDDIFQTFDDDRTASGLKALCGTADRFQTILFTHEMSVVDIATREIGKELDLIRL</sequence>
<reference evidence="4" key="2">
    <citation type="journal article" date="2023" name="MicrobiologyOpen">
        <title>Genomics of the tumorigenes clade of the family Rhizobiaceae and description of Rhizobium rhododendri sp. nov.</title>
        <authorList>
            <person name="Kuzmanovic N."/>
            <person name="diCenzo G.C."/>
            <person name="Bunk B."/>
            <person name="Sproeer C."/>
            <person name="Fruehling A."/>
            <person name="Neumann-Schaal M."/>
            <person name="Overmann J."/>
            <person name="Smalla K."/>
        </authorList>
    </citation>
    <scope>NUCLEOTIDE SEQUENCE [LARGE SCALE GENOMIC DNA]</scope>
    <source>
        <strain evidence="4">1078</strain>
    </source>
</reference>
<keyword evidence="1" id="KW-0175">Coiled coil</keyword>
<dbReference type="SUPFAM" id="SSF52540">
    <property type="entry name" value="P-loop containing nucleoside triphosphate hydrolases"/>
    <property type="match status" value="1"/>
</dbReference>
<dbReference type="Gene3D" id="3.40.50.300">
    <property type="entry name" value="P-loop containing nucleotide triphosphate hydrolases"/>
    <property type="match status" value="2"/>
</dbReference>
<dbReference type="RefSeq" id="WP_111220569.1">
    <property type="nucleotide sequence ID" value="NZ_CP117255.1"/>
</dbReference>
<proteinExistence type="predicted"/>
<feature type="coiled-coil region" evidence="1">
    <location>
        <begin position="491"/>
        <end position="525"/>
    </location>
</feature>
<dbReference type="InterPro" id="IPR038734">
    <property type="entry name" value="YhaN_AAA"/>
</dbReference>
<accession>A0AAF1K9F3</accession>
<evidence type="ECO:0000259" key="2">
    <source>
        <dbReference type="Pfam" id="PF13514"/>
    </source>
</evidence>
<reference evidence="3 4" key="1">
    <citation type="journal article" date="2018" name="Sci. Rep.">
        <title>Rhizobium tumorigenes sp. nov., a novel plant tumorigenic bacterium isolated from cane gall tumors on thornless blackberry.</title>
        <authorList>
            <person name="Kuzmanovi N."/>
            <person name="Smalla K."/>
            <person name="Gronow S."/>
            <person name="PuBawska J."/>
        </authorList>
    </citation>
    <scope>NUCLEOTIDE SEQUENCE [LARGE SCALE GENOMIC DNA]</scope>
    <source>
        <strain evidence="3 4">1078</strain>
    </source>
</reference>
<protein>
    <submittedName>
        <fullName evidence="3">AAA family ATPase</fullName>
    </submittedName>
</protein>
<dbReference type="InterPro" id="IPR027417">
    <property type="entry name" value="P-loop_NTPase"/>
</dbReference>
<name>A0AAF1K9F3_9HYPH</name>
<evidence type="ECO:0000313" key="3">
    <source>
        <dbReference type="EMBL" id="WFR96481.1"/>
    </source>
</evidence>
<dbReference type="PANTHER" id="PTHR41259:SF1">
    <property type="entry name" value="DOUBLE-STRAND BREAK REPAIR RAD50 ATPASE, PUTATIVE-RELATED"/>
    <property type="match status" value="1"/>
</dbReference>
<evidence type="ECO:0000313" key="4">
    <source>
        <dbReference type="Proteomes" id="UP000249499"/>
    </source>
</evidence>
<dbReference type="Pfam" id="PF13514">
    <property type="entry name" value="AAA_27"/>
    <property type="match status" value="1"/>
</dbReference>
<gene>
    <name evidence="3" type="ORF">PR017_04940</name>
</gene>
<dbReference type="PANTHER" id="PTHR41259">
    <property type="entry name" value="DOUBLE-STRAND BREAK REPAIR RAD50 ATPASE, PUTATIVE-RELATED"/>
    <property type="match status" value="1"/>
</dbReference>